<dbReference type="Gene3D" id="3.40.720.10">
    <property type="entry name" value="Alkaline Phosphatase, subunit A"/>
    <property type="match status" value="1"/>
</dbReference>
<evidence type="ECO:0000313" key="5">
    <source>
        <dbReference type="Proteomes" id="UP000799772"/>
    </source>
</evidence>
<evidence type="ECO:0000256" key="1">
    <source>
        <dbReference type="ARBA" id="ARBA00008779"/>
    </source>
</evidence>
<comment type="similarity">
    <text evidence="1">Belongs to the sulfatase family.</text>
</comment>
<organism evidence="4 5">
    <name type="scientific">Rhizodiscina lignyota</name>
    <dbReference type="NCBI Taxonomy" id="1504668"/>
    <lineage>
        <taxon>Eukaryota</taxon>
        <taxon>Fungi</taxon>
        <taxon>Dikarya</taxon>
        <taxon>Ascomycota</taxon>
        <taxon>Pezizomycotina</taxon>
        <taxon>Dothideomycetes</taxon>
        <taxon>Pleosporomycetidae</taxon>
        <taxon>Aulographales</taxon>
        <taxon>Rhizodiscinaceae</taxon>
        <taxon>Rhizodiscina</taxon>
    </lineage>
</organism>
<dbReference type="GO" id="GO:0004065">
    <property type="term" value="F:arylsulfatase activity"/>
    <property type="evidence" value="ECO:0007669"/>
    <property type="project" value="InterPro"/>
</dbReference>
<dbReference type="GO" id="GO:0008449">
    <property type="term" value="F:N-acetylglucosamine-6-sulfatase activity"/>
    <property type="evidence" value="ECO:0007669"/>
    <property type="project" value="TreeGrafter"/>
</dbReference>
<dbReference type="PANTHER" id="PTHR43108:SF8">
    <property type="entry name" value="SD21168P"/>
    <property type="match status" value="1"/>
</dbReference>
<keyword evidence="5" id="KW-1185">Reference proteome</keyword>
<evidence type="ECO:0000313" key="4">
    <source>
        <dbReference type="EMBL" id="KAF2098540.1"/>
    </source>
</evidence>
<dbReference type="SUPFAM" id="SSF53649">
    <property type="entry name" value="Alkaline phosphatase-like"/>
    <property type="match status" value="1"/>
</dbReference>
<feature type="non-terminal residue" evidence="4">
    <location>
        <position position="1"/>
    </location>
</feature>
<dbReference type="AlphaFoldDB" id="A0A9P4IBI5"/>
<protein>
    <submittedName>
        <fullName evidence="4">Alkaline phosphatase-like protein</fullName>
    </submittedName>
</protein>
<dbReference type="InterPro" id="IPR017850">
    <property type="entry name" value="Alkaline_phosphatase_core_sf"/>
</dbReference>
<gene>
    <name evidence="4" type="ORF">NA57DRAFT_7683</name>
</gene>
<evidence type="ECO:0000256" key="2">
    <source>
        <dbReference type="PIRSR" id="PIRSR000972-50"/>
    </source>
</evidence>
<dbReference type="InterPro" id="IPR000917">
    <property type="entry name" value="Sulfatase_N"/>
</dbReference>
<comment type="PTM">
    <text evidence="2">The conversion to 3-oxoalanine (also known as C-formylglycine, FGly), of a serine or cysteine residue in prokaryotes and of a cysteine residue in eukaryotes, is critical for catalytic activity.</text>
</comment>
<feature type="modified residue" description="3-oxoalanine (Cys)" evidence="2">
    <location>
        <position position="46"/>
    </location>
</feature>
<dbReference type="InterPro" id="IPR012083">
    <property type="entry name" value="Arylsulfatase"/>
</dbReference>
<feature type="non-terminal residue" evidence="4">
    <location>
        <position position="549"/>
    </location>
</feature>
<dbReference type="CDD" id="cd16147">
    <property type="entry name" value="G6S"/>
    <property type="match status" value="1"/>
</dbReference>
<dbReference type="GO" id="GO:0018958">
    <property type="term" value="P:phenol-containing compound metabolic process"/>
    <property type="evidence" value="ECO:0007669"/>
    <property type="project" value="InterPro"/>
</dbReference>
<dbReference type="EMBL" id="ML978126">
    <property type="protein sequence ID" value="KAF2098540.1"/>
    <property type="molecule type" value="Genomic_DNA"/>
</dbReference>
<proteinExistence type="inferred from homology"/>
<name>A0A9P4IBI5_9PEZI</name>
<feature type="domain" description="Sulfatase N-terminal" evidence="3">
    <location>
        <begin position="2"/>
        <end position="366"/>
    </location>
</feature>
<dbReference type="PIRSF" id="PIRSF000972">
    <property type="entry name" value="Arylsulf_plant"/>
    <property type="match status" value="1"/>
</dbReference>
<reference evidence="4" key="1">
    <citation type="journal article" date="2020" name="Stud. Mycol.">
        <title>101 Dothideomycetes genomes: a test case for predicting lifestyles and emergence of pathogens.</title>
        <authorList>
            <person name="Haridas S."/>
            <person name="Albert R."/>
            <person name="Binder M."/>
            <person name="Bloem J."/>
            <person name="Labutti K."/>
            <person name="Salamov A."/>
            <person name="Andreopoulos B."/>
            <person name="Baker S."/>
            <person name="Barry K."/>
            <person name="Bills G."/>
            <person name="Bluhm B."/>
            <person name="Cannon C."/>
            <person name="Castanera R."/>
            <person name="Culley D."/>
            <person name="Daum C."/>
            <person name="Ezra D."/>
            <person name="Gonzalez J."/>
            <person name="Henrissat B."/>
            <person name="Kuo A."/>
            <person name="Liang C."/>
            <person name="Lipzen A."/>
            <person name="Lutzoni F."/>
            <person name="Magnuson J."/>
            <person name="Mondo S."/>
            <person name="Nolan M."/>
            <person name="Ohm R."/>
            <person name="Pangilinan J."/>
            <person name="Park H.-J."/>
            <person name="Ramirez L."/>
            <person name="Alfaro M."/>
            <person name="Sun H."/>
            <person name="Tritt A."/>
            <person name="Yoshinaga Y."/>
            <person name="Zwiers L.-H."/>
            <person name="Turgeon B."/>
            <person name="Goodwin S."/>
            <person name="Spatafora J."/>
            <person name="Crous P."/>
            <person name="Grigoriev I."/>
        </authorList>
    </citation>
    <scope>NUCLEOTIDE SEQUENCE</scope>
    <source>
        <strain evidence="4">CBS 133067</strain>
    </source>
</reference>
<accession>A0A9P4IBI5</accession>
<evidence type="ECO:0000259" key="3">
    <source>
        <dbReference type="Pfam" id="PF00884"/>
    </source>
</evidence>
<dbReference type="GO" id="GO:0005539">
    <property type="term" value="F:glycosaminoglycan binding"/>
    <property type="evidence" value="ECO:0007669"/>
    <property type="project" value="TreeGrafter"/>
</dbReference>
<dbReference type="Pfam" id="PF00884">
    <property type="entry name" value="Sulfatase"/>
    <property type="match status" value="1"/>
</dbReference>
<dbReference type="PANTHER" id="PTHR43108">
    <property type="entry name" value="N-ACETYLGLUCOSAMINE-6-SULFATASE FAMILY MEMBER"/>
    <property type="match status" value="1"/>
</dbReference>
<dbReference type="Proteomes" id="UP000799772">
    <property type="component" value="Unassembled WGS sequence"/>
</dbReference>
<comment type="caution">
    <text evidence="4">The sequence shown here is derived from an EMBL/GenBank/DDBJ whole genome shotgun (WGS) entry which is preliminary data.</text>
</comment>
<sequence length="549" mass="62113">KPNIVFILTDDQDLHLNSLDHMQVLQEQLVNQGTYFSKHYAHVTQCCPSRASLWAGRHAHNTNITDVTNSKPGGGWKHVQANGLATKGIPVWMQAAGYNTYYAGKLYNGMDDTNYCDPVCPAGWTKSDFLTEPRTYTYYNSAFQHNEGNNHYKPEIVDGYATDHIANYTLGYIDDAVDAGKPFFTVAATVAPHVSIGVNYTTNLTWCGKSVENCHKTKFPFAVPKKEYEGLFKNVSIPRNPNFNPHNRTGVASVWALDQLNQTNVDFMDEFHRQRLRALKSVDDLIETIIQKLEARGLLNNTYIFYSVDNGYHIGQHRLQPGKLQCFEEDINIPFIARAGPNVGRAQSTNLVSGHIDLAPTFLTLAESELEPSWELDGQAISFPLETQTDITKNKQARGDHLHAEFWGPFTQEGKFNNAGTNSTNVQIYKALRIQGDGYNLMYSVWCQNKAHELYDMSWDQYQLTNLHPDAPTEAGQTNAYHRGMNTLLGRPIEQLIHRLDAVVLVQKSCKTEQCRQPWKQLHPNGTVSNLIDALDEKYDAFYNHSYQV</sequence>
<dbReference type="OrthoDB" id="96314at2759"/>